<evidence type="ECO:0000256" key="1">
    <source>
        <dbReference type="ARBA" id="ARBA00022485"/>
    </source>
</evidence>
<dbReference type="GO" id="GO:0051539">
    <property type="term" value="F:4 iron, 4 sulfur cluster binding"/>
    <property type="evidence" value="ECO:0007669"/>
    <property type="project" value="UniProtKB-KW"/>
</dbReference>
<gene>
    <name evidence="8" type="ORF">UC8_42950</name>
</gene>
<dbReference type="AlphaFoldDB" id="A0A5B9R6P0"/>
<keyword evidence="3" id="KW-0560">Oxidoreductase</keyword>
<dbReference type="GO" id="GO:0046872">
    <property type="term" value="F:metal ion binding"/>
    <property type="evidence" value="ECO:0007669"/>
    <property type="project" value="UniProtKB-KW"/>
</dbReference>
<dbReference type="KEGG" id="rul:UC8_42950"/>
<dbReference type="InterPro" id="IPR039650">
    <property type="entry name" value="HdrA-like"/>
</dbReference>
<evidence type="ECO:0000256" key="3">
    <source>
        <dbReference type="ARBA" id="ARBA00023002"/>
    </source>
</evidence>
<evidence type="ECO:0000313" key="8">
    <source>
        <dbReference type="EMBL" id="QEG42261.1"/>
    </source>
</evidence>
<dbReference type="PANTHER" id="PTHR43498:SF1">
    <property type="entry name" value="COB--COM HETERODISULFIDE REDUCTASE IRON-SULFUR SUBUNIT A"/>
    <property type="match status" value="1"/>
</dbReference>
<protein>
    <submittedName>
        <fullName evidence="8">Putative FAD-binding dehydrogenase</fullName>
    </submittedName>
</protein>
<dbReference type="EMBL" id="CP042914">
    <property type="protein sequence ID" value="QEG42261.1"/>
    <property type="molecule type" value="Genomic_DNA"/>
</dbReference>
<dbReference type="Gene3D" id="3.50.50.60">
    <property type="entry name" value="FAD/NAD(P)-binding domain"/>
    <property type="match status" value="1"/>
</dbReference>
<evidence type="ECO:0000256" key="6">
    <source>
        <dbReference type="SAM" id="SignalP"/>
    </source>
</evidence>
<dbReference type="SUPFAM" id="SSF50939">
    <property type="entry name" value="Sialidases"/>
    <property type="match status" value="1"/>
</dbReference>
<feature type="signal peptide" evidence="6">
    <location>
        <begin position="1"/>
        <end position="25"/>
    </location>
</feature>
<dbReference type="CDD" id="cd15482">
    <property type="entry name" value="Sialidase_non-viral"/>
    <property type="match status" value="1"/>
</dbReference>
<feature type="domain" description="Sialidase" evidence="7">
    <location>
        <begin position="249"/>
        <end position="366"/>
    </location>
</feature>
<dbReference type="SUPFAM" id="SSF51905">
    <property type="entry name" value="FAD/NAD(P)-binding domain"/>
    <property type="match status" value="1"/>
</dbReference>
<keyword evidence="2" id="KW-0479">Metal-binding</keyword>
<dbReference type="InterPro" id="IPR036188">
    <property type="entry name" value="FAD/NAD-bd_sf"/>
</dbReference>
<keyword evidence="4" id="KW-0408">Iron</keyword>
<evidence type="ECO:0000313" key="9">
    <source>
        <dbReference type="Proteomes" id="UP000325286"/>
    </source>
</evidence>
<evidence type="ECO:0000256" key="5">
    <source>
        <dbReference type="ARBA" id="ARBA00023014"/>
    </source>
</evidence>
<keyword evidence="5" id="KW-0411">Iron-sulfur</keyword>
<dbReference type="RefSeq" id="WP_202908771.1">
    <property type="nucleotide sequence ID" value="NZ_CP042914.1"/>
</dbReference>
<dbReference type="InterPro" id="IPR011040">
    <property type="entry name" value="Sialidase"/>
</dbReference>
<keyword evidence="9" id="KW-1185">Reference proteome</keyword>
<dbReference type="Proteomes" id="UP000325286">
    <property type="component" value="Chromosome"/>
</dbReference>
<dbReference type="Gene3D" id="2.120.10.10">
    <property type="match status" value="1"/>
</dbReference>
<dbReference type="Pfam" id="PF12831">
    <property type="entry name" value="FAD_oxidored"/>
    <property type="match status" value="1"/>
</dbReference>
<keyword evidence="1" id="KW-0004">4Fe-4S</keyword>
<accession>A0A5B9R6P0</accession>
<feature type="chain" id="PRO_5022703578" evidence="6">
    <location>
        <begin position="26"/>
        <end position="1087"/>
    </location>
</feature>
<organism evidence="8 9">
    <name type="scientific">Roseimaritima ulvae</name>
    <dbReference type="NCBI Taxonomy" id="980254"/>
    <lineage>
        <taxon>Bacteria</taxon>
        <taxon>Pseudomonadati</taxon>
        <taxon>Planctomycetota</taxon>
        <taxon>Planctomycetia</taxon>
        <taxon>Pirellulales</taxon>
        <taxon>Pirellulaceae</taxon>
        <taxon>Roseimaritima</taxon>
    </lineage>
</organism>
<dbReference type="InterPro" id="IPR036278">
    <property type="entry name" value="Sialidase_sf"/>
</dbReference>
<evidence type="ECO:0000256" key="2">
    <source>
        <dbReference type="ARBA" id="ARBA00022723"/>
    </source>
</evidence>
<dbReference type="Pfam" id="PF13088">
    <property type="entry name" value="BNR_2"/>
    <property type="match status" value="1"/>
</dbReference>
<evidence type="ECO:0000256" key="4">
    <source>
        <dbReference type="ARBA" id="ARBA00023004"/>
    </source>
</evidence>
<evidence type="ECO:0000259" key="7">
    <source>
        <dbReference type="Pfam" id="PF13088"/>
    </source>
</evidence>
<proteinExistence type="predicted"/>
<keyword evidence="6" id="KW-0732">Signal</keyword>
<name>A0A5B9R6P0_9BACT</name>
<dbReference type="GO" id="GO:0016491">
    <property type="term" value="F:oxidoreductase activity"/>
    <property type="evidence" value="ECO:0007669"/>
    <property type="project" value="UniProtKB-KW"/>
</dbReference>
<dbReference type="PANTHER" id="PTHR43498">
    <property type="entry name" value="FERREDOXIN:COB-COM HETERODISULFIDE REDUCTASE SUBUNIT A"/>
    <property type="match status" value="1"/>
</dbReference>
<reference evidence="8 9" key="1">
    <citation type="submission" date="2019-08" db="EMBL/GenBank/DDBJ databases">
        <title>Deep-cultivation of Planctomycetes and their phenomic and genomic characterization uncovers novel biology.</title>
        <authorList>
            <person name="Wiegand S."/>
            <person name="Jogler M."/>
            <person name="Boedeker C."/>
            <person name="Pinto D."/>
            <person name="Vollmers J."/>
            <person name="Rivas-Marin E."/>
            <person name="Kohn T."/>
            <person name="Peeters S.H."/>
            <person name="Heuer A."/>
            <person name="Rast P."/>
            <person name="Oberbeckmann S."/>
            <person name="Bunk B."/>
            <person name="Jeske O."/>
            <person name="Meyerdierks A."/>
            <person name="Storesund J.E."/>
            <person name="Kallscheuer N."/>
            <person name="Luecker S."/>
            <person name="Lage O.M."/>
            <person name="Pohl T."/>
            <person name="Merkel B.J."/>
            <person name="Hornburger P."/>
            <person name="Mueller R.-W."/>
            <person name="Bruemmer F."/>
            <person name="Labrenz M."/>
            <person name="Spormann A.M."/>
            <person name="Op den Camp H."/>
            <person name="Overmann J."/>
            <person name="Amann R."/>
            <person name="Jetten M.S.M."/>
            <person name="Mascher T."/>
            <person name="Medema M.H."/>
            <person name="Devos D.P."/>
            <person name="Kaster A.-K."/>
            <person name="Ovreas L."/>
            <person name="Rohde M."/>
            <person name="Galperin M.Y."/>
            <person name="Jogler C."/>
        </authorList>
    </citation>
    <scope>NUCLEOTIDE SEQUENCE [LARGE SCALE GENOMIC DNA]</scope>
    <source>
        <strain evidence="8 9">UC8</strain>
    </source>
</reference>
<sequence precursor="true">MKLSIALLTRLFPILFLVLPGVLQAADAPAKPASDSQPMLAGDWLPEDPHQIDYEKLPRVPAEHAIISDVRDRAGTHVHQHAYLEHYDGRYWAMWSDGPGVPRLGATADQHRNIVPGHDRADTRNSFATSIDGLHWSEPADLTGPPRKPGYGWIARGLWKRDGELLALASHFNAPGYSGPGLSLEAFRWNGTEWLPHGTVLDDSMNNFPPKRLPSGEWMMTRRDHRRQVSVMIGGTKAFDDWRINPLAAYDGNGRPEEPYWYVLPDGKTLVGLIRDNGGSKFLLRTFSHDNGQTWSKIERTNFPDATSKFFVHRTSRGYYVMVSNSNPRQRNPLTLAISQDGLVFTKLFWLIGGRHIDYPHIIEHDGHLLVAFSGAKQTMEVMKVSLDDLEVLLMPDSVELDEHLPPVRRQPQQPPESPKLPCWMDLGEEGSTLYAAADLITPNRGTAAEFSLATAGGHERVVIGVDKSGRLTGRLYKVQVSGPTLEPGSRHSLLVRVHSHREQEDELFVQLGSPDTIPTEPEEWTLVNKAGRSDADLARVVVHNDSDTAGFKNVRVAATRDALTQAKVIAGKTHDADVIVYGGTPGGLAAAIAAARLGSRVIVVEPNRHVGGMTTSGLGKSDIENRDMIGGIFKEFVNAQVEHYVDTYGPEHENVKLCRDGYYAEPSVSEAVFESMLAAEKDRITVLKGWRLSEAHRSADTLQSITIARNGEAATRRLSGKVFIDATYEGDLYAAAGAEYRLGRESRDEFDEPHAGVVYFDYQNKKFLPGTTGQASQDLPAFTWRLCLTKDPKNSHRLQQPPPDYDRSVYLGYFDDLKAGRLAGPKVLKPGRGYNPLHFDTLVRALSVTDIPNEKTDVNMNPRPLGFPFTEENRGYIEGDEATREAIRGRIRNLTLGLIWFLQNDPQVPAEHRRLANELHFPKDEFTDDKDHFPFQLYVREGRRLVGEITLTEHHITGKGQAITHHPDTVAIGEFPIDSFPCRKRQSGDTIVLEGYLGMLDHITRPYEIPYRVMIPKQVDALIVPVAASTTHVAFSSIRMEPTWMALGQAAGTAANLAIKEDVPPRAVSMESLQTTLEENGQVLRW</sequence>